<protein>
    <submittedName>
        <fullName evidence="1">Uncharacterized protein</fullName>
    </submittedName>
</protein>
<dbReference type="AlphaFoldDB" id="A0A4S8LNA9"/>
<accession>A0A4S8LNA9</accession>
<dbReference type="Proteomes" id="UP000297245">
    <property type="component" value="Unassembled WGS sequence"/>
</dbReference>
<sequence>MELHKNIVYRGSAYGIAQDLLRESTHCYLDQEELGISMWITGHLDQEELGISMWITGHHLFTAELDTPSFYRASSDTFHITIHLLKQPQEITISNDIDLRQSKLEKIENLSHWRRNLYWEGKC</sequence>
<name>A0A4S8LNA9_DENBC</name>
<gene>
    <name evidence="1" type="ORF">K435DRAFT_248589</name>
</gene>
<evidence type="ECO:0000313" key="1">
    <source>
        <dbReference type="EMBL" id="THU90832.1"/>
    </source>
</evidence>
<proteinExistence type="predicted"/>
<organism evidence="1 2">
    <name type="scientific">Dendrothele bispora (strain CBS 962.96)</name>
    <dbReference type="NCBI Taxonomy" id="1314807"/>
    <lineage>
        <taxon>Eukaryota</taxon>
        <taxon>Fungi</taxon>
        <taxon>Dikarya</taxon>
        <taxon>Basidiomycota</taxon>
        <taxon>Agaricomycotina</taxon>
        <taxon>Agaricomycetes</taxon>
        <taxon>Agaricomycetidae</taxon>
        <taxon>Agaricales</taxon>
        <taxon>Agaricales incertae sedis</taxon>
        <taxon>Dendrothele</taxon>
    </lineage>
</organism>
<evidence type="ECO:0000313" key="2">
    <source>
        <dbReference type="Proteomes" id="UP000297245"/>
    </source>
</evidence>
<reference evidence="1 2" key="1">
    <citation type="journal article" date="2019" name="Nat. Ecol. Evol.">
        <title>Megaphylogeny resolves global patterns of mushroom evolution.</title>
        <authorList>
            <person name="Varga T."/>
            <person name="Krizsan K."/>
            <person name="Foldi C."/>
            <person name="Dima B."/>
            <person name="Sanchez-Garcia M."/>
            <person name="Sanchez-Ramirez S."/>
            <person name="Szollosi G.J."/>
            <person name="Szarkandi J.G."/>
            <person name="Papp V."/>
            <person name="Albert L."/>
            <person name="Andreopoulos W."/>
            <person name="Angelini C."/>
            <person name="Antonin V."/>
            <person name="Barry K.W."/>
            <person name="Bougher N.L."/>
            <person name="Buchanan P."/>
            <person name="Buyck B."/>
            <person name="Bense V."/>
            <person name="Catcheside P."/>
            <person name="Chovatia M."/>
            <person name="Cooper J."/>
            <person name="Damon W."/>
            <person name="Desjardin D."/>
            <person name="Finy P."/>
            <person name="Geml J."/>
            <person name="Haridas S."/>
            <person name="Hughes K."/>
            <person name="Justo A."/>
            <person name="Karasinski D."/>
            <person name="Kautmanova I."/>
            <person name="Kiss B."/>
            <person name="Kocsube S."/>
            <person name="Kotiranta H."/>
            <person name="LaButti K.M."/>
            <person name="Lechner B.E."/>
            <person name="Liimatainen K."/>
            <person name="Lipzen A."/>
            <person name="Lukacs Z."/>
            <person name="Mihaltcheva S."/>
            <person name="Morgado L.N."/>
            <person name="Niskanen T."/>
            <person name="Noordeloos M.E."/>
            <person name="Ohm R.A."/>
            <person name="Ortiz-Santana B."/>
            <person name="Ovrebo C."/>
            <person name="Racz N."/>
            <person name="Riley R."/>
            <person name="Savchenko A."/>
            <person name="Shiryaev A."/>
            <person name="Soop K."/>
            <person name="Spirin V."/>
            <person name="Szebenyi C."/>
            <person name="Tomsovsky M."/>
            <person name="Tulloss R.E."/>
            <person name="Uehling J."/>
            <person name="Grigoriev I.V."/>
            <person name="Vagvolgyi C."/>
            <person name="Papp T."/>
            <person name="Martin F.M."/>
            <person name="Miettinen O."/>
            <person name="Hibbett D.S."/>
            <person name="Nagy L.G."/>
        </authorList>
    </citation>
    <scope>NUCLEOTIDE SEQUENCE [LARGE SCALE GENOMIC DNA]</scope>
    <source>
        <strain evidence="1 2">CBS 962.96</strain>
    </source>
</reference>
<dbReference type="EMBL" id="ML179324">
    <property type="protein sequence ID" value="THU90832.1"/>
    <property type="molecule type" value="Genomic_DNA"/>
</dbReference>
<keyword evidence="2" id="KW-1185">Reference proteome</keyword>